<dbReference type="EMBL" id="SRLO01000225">
    <property type="protein sequence ID" value="TNN66056.1"/>
    <property type="molecule type" value="Genomic_DNA"/>
</dbReference>
<dbReference type="Proteomes" id="UP000314294">
    <property type="component" value="Unassembled WGS sequence"/>
</dbReference>
<protein>
    <submittedName>
        <fullName evidence="1">Uncharacterized protein</fullName>
    </submittedName>
</protein>
<keyword evidence="2" id="KW-1185">Reference proteome</keyword>
<name>A0A4Z2HJW4_9TELE</name>
<accession>A0A4Z2HJW4</accession>
<proteinExistence type="predicted"/>
<sequence>MAREGHVRTQTQLRGVARKGNASRCARISVSSACVSTSRLLKVEDHAGRAYVHGSGVFGDGEGFAFQEDVVVFADMGGQTSAAQFNAHTQISTRGGGEDFALRGFDRTVLCRLSTQHPPTSPSLGRVLVRQCEHIDILETTVQFEQQLEQRGGGGWNGITTRGRH</sequence>
<comment type="caution">
    <text evidence="1">The sequence shown here is derived from an EMBL/GenBank/DDBJ whole genome shotgun (WGS) entry which is preliminary data.</text>
</comment>
<evidence type="ECO:0000313" key="2">
    <source>
        <dbReference type="Proteomes" id="UP000314294"/>
    </source>
</evidence>
<gene>
    <name evidence="1" type="ORF">EYF80_023684</name>
</gene>
<evidence type="ECO:0000313" key="1">
    <source>
        <dbReference type="EMBL" id="TNN66056.1"/>
    </source>
</evidence>
<reference evidence="1 2" key="1">
    <citation type="submission" date="2019-03" db="EMBL/GenBank/DDBJ databases">
        <title>First draft genome of Liparis tanakae, snailfish: a comprehensive survey of snailfish specific genes.</title>
        <authorList>
            <person name="Kim W."/>
            <person name="Song I."/>
            <person name="Jeong J.-H."/>
            <person name="Kim D."/>
            <person name="Kim S."/>
            <person name="Ryu S."/>
            <person name="Song J.Y."/>
            <person name="Lee S.K."/>
        </authorList>
    </citation>
    <scope>NUCLEOTIDE SEQUENCE [LARGE SCALE GENOMIC DNA]</scope>
    <source>
        <tissue evidence="1">Muscle</tissue>
    </source>
</reference>
<dbReference type="AlphaFoldDB" id="A0A4Z2HJW4"/>
<organism evidence="1 2">
    <name type="scientific">Liparis tanakae</name>
    <name type="common">Tanaka's snailfish</name>
    <dbReference type="NCBI Taxonomy" id="230148"/>
    <lineage>
        <taxon>Eukaryota</taxon>
        <taxon>Metazoa</taxon>
        <taxon>Chordata</taxon>
        <taxon>Craniata</taxon>
        <taxon>Vertebrata</taxon>
        <taxon>Euteleostomi</taxon>
        <taxon>Actinopterygii</taxon>
        <taxon>Neopterygii</taxon>
        <taxon>Teleostei</taxon>
        <taxon>Neoteleostei</taxon>
        <taxon>Acanthomorphata</taxon>
        <taxon>Eupercaria</taxon>
        <taxon>Perciformes</taxon>
        <taxon>Cottioidei</taxon>
        <taxon>Cottales</taxon>
        <taxon>Liparidae</taxon>
        <taxon>Liparis</taxon>
    </lineage>
</organism>